<dbReference type="Proteomes" id="UP000306050">
    <property type="component" value="Chromosome SGRAM_7"/>
</dbReference>
<name>A0A4U7KNI6_9BASI</name>
<accession>A0A4U7KNI6</accession>
<dbReference type="SMART" id="SM00368">
    <property type="entry name" value="LRR_RI"/>
    <property type="match status" value="8"/>
</dbReference>
<evidence type="ECO:0000313" key="3">
    <source>
        <dbReference type="Proteomes" id="UP000306050"/>
    </source>
</evidence>
<dbReference type="SUPFAM" id="SSF52047">
    <property type="entry name" value="RNI-like"/>
    <property type="match status" value="1"/>
</dbReference>
<feature type="compositionally biased region" description="Low complexity" evidence="1">
    <location>
        <begin position="248"/>
        <end position="274"/>
    </location>
</feature>
<dbReference type="GO" id="GO:0005634">
    <property type="term" value="C:nucleus"/>
    <property type="evidence" value="ECO:0007669"/>
    <property type="project" value="TreeGrafter"/>
</dbReference>
<keyword evidence="3" id="KW-1185">Reference proteome</keyword>
<dbReference type="RefSeq" id="XP_029737451.1">
    <property type="nucleotide sequence ID" value="XM_029886220.1"/>
</dbReference>
<feature type="compositionally biased region" description="Basic and acidic residues" evidence="1">
    <location>
        <begin position="1370"/>
        <end position="1385"/>
    </location>
</feature>
<feature type="compositionally biased region" description="Low complexity" evidence="1">
    <location>
        <begin position="1190"/>
        <end position="1199"/>
    </location>
</feature>
<dbReference type="Gene3D" id="3.80.10.10">
    <property type="entry name" value="Ribonuclease Inhibitor"/>
    <property type="match status" value="4"/>
</dbReference>
<feature type="region of interest" description="Disordered" evidence="1">
    <location>
        <begin position="1122"/>
        <end position="1203"/>
    </location>
</feature>
<feature type="compositionally biased region" description="Polar residues" evidence="1">
    <location>
        <begin position="88"/>
        <end position="108"/>
    </location>
</feature>
<dbReference type="GO" id="GO:0005096">
    <property type="term" value="F:GTPase activator activity"/>
    <property type="evidence" value="ECO:0007669"/>
    <property type="project" value="InterPro"/>
</dbReference>
<gene>
    <name evidence="2" type="ORF">EX895_005628</name>
</gene>
<feature type="compositionally biased region" description="Polar residues" evidence="1">
    <location>
        <begin position="1305"/>
        <end position="1315"/>
    </location>
</feature>
<dbReference type="GO" id="GO:0006913">
    <property type="term" value="P:nucleocytoplasmic transport"/>
    <property type="evidence" value="ECO:0007669"/>
    <property type="project" value="TreeGrafter"/>
</dbReference>
<feature type="compositionally biased region" description="Acidic residues" evidence="1">
    <location>
        <begin position="1168"/>
        <end position="1178"/>
    </location>
</feature>
<dbReference type="Pfam" id="PF13516">
    <property type="entry name" value="LRR_6"/>
    <property type="match status" value="2"/>
</dbReference>
<feature type="compositionally biased region" description="Low complexity" evidence="1">
    <location>
        <begin position="22"/>
        <end position="36"/>
    </location>
</feature>
<feature type="compositionally biased region" description="Basic and acidic residues" evidence="1">
    <location>
        <begin position="506"/>
        <end position="517"/>
    </location>
</feature>
<dbReference type="InterPro" id="IPR032675">
    <property type="entry name" value="LRR_dom_sf"/>
</dbReference>
<feature type="region of interest" description="Disordered" evidence="1">
    <location>
        <begin position="228"/>
        <end position="274"/>
    </location>
</feature>
<dbReference type="GeneID" id="40728523"/>
<evidence type="ECO:0000313" key="2">
    <source>
        <dbReference type="EMBL" id="TKY85466.1"/>
    </source>
</evidence>
<protein>
    <recommendedName>
        <fullName evidence="4">GAT domain-containing protein</fullName>
    </recommendedName>
</protein>
<feature type="compositionally biased region" description="Polar residues" evidence="1">
    <location>
        <begin position="1149"/>
        <end position="1163"/>
    </location>
</feature>
<dbReference type="InterPro" id="IPR001611">
    <property type="entry name" value="Leu-rich_rpt"/>
</dbReference>
<feature type="region of interest" description="Disordered" evidence="1">
    <location>
        <begin position="1215"/>
        <end position="1400"/>
    </location>
</feature>
<feature type="compositionally biased region" description="Low complexity" evidence="1">
    <location>
        <begin position="63"/>
        <end position="72"/>
    </location>
</feature>
<feature type="compositionally biased region" description="Polar residues" evidence="1">
    <location>
        <begin position="228"/>
        <end position="242"/>
    </location>
</feature>
<sequence>MSAGTGPQHADQDPTTRDFPLSTTHSTETESTAVTSKQSLTDTNDDAVPSTESPIVPGALNASTTTSTSSTSQPMLCNADDKPLPIIASNTASDASLDNVTPASSPQQHYPPSPDSELASSMITTISPVRRSVYKRKMSSNPKGILKPAPPPQKGFSFRRDILQNINTRLAQQGVNVQVPVPQGSTAQATASYIGGMFRKIGGIAAGAAANVSGSNATAVGGLLSSDSPSKTNGSAPYSSVQDGAVPSRSSSSITSSTFSTTSTSQQTESDTGLVKSTVVSSTTSAAPLKKVQFQVSHMTVTYPIAGAGTPEDEDLTRLRIEREHRRMLKARRGKPWTPEELEALYRECCRTREEHPLKKMRLVFQEAAQSTPPALKTMDLSFVPLDRHAVEPIADLLSVDFGLNKLVLENCALTDDTVKSILHALLVSGTLPNLSIASNRKIRFRGWKYVAIFMRRARALRYLDLSESSIDRLSLEHILAVITKPPAAVTHARVPQRTLKQAAKAKADDSKAKAEADGEADDNVDDDGDGSDNEFFDDSGEPLMPTAPLLRDVSDDPDPPSSAIISLRLENCGLKAASLEMLSQAVRFSDIRHLSLRRNKIGQLASVALAIMLKDYPDSMSALDPTASGASTRHPYSYFDSAAPAPSASSGGTGAAADRHGRTLRASDAQTTPEHHPRSYSPGLPEVPVIVSSPGGGVTSRRMPGQLHANGGADHRPTTFYGAHTEQLQDAMQTSIAGPAGELELSLTPQQRLDIRQNSAPGLSEEEAIAIYQAKRARRILADLPRVGNLLTLDLKSNDIRGGVVYLAQVLKKNRTLRVLNLSDNNIEMPGLVAVAEALKYNSTLETLDMSHNPCSGPGLEGITTLRTAFALNSNLKRLFLNDTDLSSEAAIALAEFLPEARSLIHLDLAENFDIDIAGVMALAVSLRMNRSLRCLDLNIPPNNPDFARLSQEILQSCVRNTELAQQRAKQKGLKQPIAAPIYKSVVARAARENDERLKAIETARATAVSAAAAKDRAAVESLLTASAECRNVLRDLLEGEEKRQREAPEQKVTPAGEFVDDLTQQSAKLRRRLADLASSVQEESLLERILSVHDELGDVSTRLERFYKYGSTPVIDVRASEASGQPAGAGVADGTGSGLPSMLHLSTPDQSGVDSGLSSPAFSIADSDESDSDDNAETTQGKKRRSKSSSSTAASTSVAGRAEAAISDLMGGLRIQTGEAEGMAADREDPAEMEGMAADREDPAEMEGRLPPRSPTENLAKGQLSEEGELFRKARILGLDGRDSEDDDDEDEAGQQSSDANHAVQSGGRTAATQVVGPSETSGDADGNAPVTPAAPQSSIDASSSSSSTPSPSADAPEATSTLQAAVHDAELSGEQLRKDLLKADVPPKSGGKQEVAE</sequence>
<feature type="region of interest" description="Disordered" evidence="1">
    <location>
        <begin position="493"/>
        <end position="563"/>
    </location>
</feature>
<feature type="compositionally biased region" description="Low complexity" evidence="1">
    <location>
        <begin position="1336"/>
        <end position="1364"/>
    </location>
</feature>
<dbReference type="GO" id="GO:0031267">
    <property type="term" value="F:small GTPase binding"/>
    <property type="evidence" value="ECO:0007669"/>
    <property type="project" value="TreeGrafter"/>
</dbReference>
<organism evidence="2 3">
    <name type="scientific">Sporisorium graminicola</name>
    <dbReference type="NCBI Taxonomy" id="280036"/>
    <lineage>
        <taxon>Eukaryota</taxon>
        <taxon>Fungi</taxon>
        <taxon>Dikarya</taxon>
        <taxon>Basidiomycota</taxon>
        <taxon>Ustilaginomycotina</taxon>
        <taxon>Ustilaginomycetes</taxon>
        <taxon>Ustilaginales</taxon>
        <taxon>Ustilaginaceae</taxon>
        <taxon>Sporisorium</taxon>
    </lineage>
</organism>
<dbReference type="PANTHER" id="PTHR24113:SF15">
    <property type="entry name" value="NACHT DOMAIN-CONTAINING PROTEIN"/>
    <property type="match status" value="1"/>
</dbReference>
<dbReference type="GO" id="GO:0048471">
    <property type="term" value="C:perinuclear region of cytoplasm"/>
    <property type="evidence" value="ECO:0007669"/>
    <property type="project" value="TreeGrafter"/>
</dbReference>
<feature type="compositionally biased region" description="Low complexity" evidence="1">
    <location>
        <begin position="642"/>
        <end position="651"/>
    </location>
</feature>
<dbReference type="Gene3D" id="1.20.58.160">
    <property type="match status" value="1"/>
</dbReference>
<dbReference type="InterPro" id="IPR038425">
    <property type="entry name" value="GAT_sf"/>
</dbReference>
<reference evidence="2 3" key="1">
    <citation type="submission" date="2019-05" db="EMBL/GenBank/DDBJ databases">
        <title>Sporisorium graminicola CBS 10092 draft sequencing and annotation.</title>
        <authorList>
            <person name="Solano-Gonzalez S."/>
            <person name="Caddick M.X."/>
            <person name="Darby A."/>
        </authorList>
    </citation>
    <scope>NUCLEOTIDE SEQUENCE [LARGE SCALE GENOMIC DNA]</scope>
    <source>
        <strain evidence="2 3">CBS 10092</strain>
    </source>
</reference>
<dbReference type="KEGG" id="sgra:EX895_005628"/>
<feature type="compositionally biased region" description="Acidic residues" evidence="1">
    <location>
        <begin position="1285"/>
        <end position="1295"/>
    </location>
</feature>
<proteinExistence type="predicted"/>
<comment type="caution">
    <text evidence="2">The sequence shown here is derived from an EMBL/GenBank/DDBJ whole genome shotgun (WGS) entry which is preliminary data.</text>
</comment>
<dbReference type="EMBL" id="SRRM01000020">
    <property type="protein sequence ID" value="TKY85466.1"/>
    <property type="molecule type" value="Genomic_DNA"/>
</dbReference>
<evidence type="ECO:0000256" key="1">
    <source>
        <dbReference type="SAM" id="MobiDB-lite"/>
    </source>
</evidence>
<feature type="region of interest" description="Disordered" evidence="1">
    <location>
        <begin position="1"/>
        <end position="119"/>
    </location>
</feature>
<dbReference type="PANTHER" id="PTHR24113">
    <property type="entry name" value="RAN GTPASE-ACTIVATING PROTEIN 1"/>
    <property type="match status" value="1"/>
</dbReference>
<feature type="compositionally biased region" description="Basic and acidic residues" evidence="1">
    <location>
        <begin position="1239"/>
        <end position="1252"/>
    </location>
</feature>
<dbReference type="SUPFAM" id="SSF89009">
    <property type="entry name" value="GAT-like domain"/>
    <property type="match status" value="1"/>
</dbReference>
<evidence type="ECO:0008006" key="4">
    <source>
        <dbReference type="Google" id="ProtNLM"/>
    </source>
</evidence>
<feature type="region of interest" description="Disordered" evidence="1">
    <location>
        <begin position="642"/>
        <end position="689"/>
    </location>
</feature>
<dbReference type="GO" id="GO:0005829">
    <property type="term" value="C:cytosol"/>
    <property type="evidence" value="ECO:0007669"/>
    <property type="project" value="TreeGrafter"/>
</dbReference>
<dbReference type="OrthoDB" id="120976at2759"/>
<feature type="compositionally biased region" description="Acidic residues" evidence="1">
    <location>
        <begin position="518"/>
        <end position="541"/>
    </location>
</feature>
<dbReference type="InterPro" id="IPR027038">
    <property type="entry name" value="RanGap"/>
</dbReference>